<dbReference type="InterPro" id="IPR013785">
    <property type="entry name" value="Aldolase_TIM"/>
</dbReference>
<dbReference type="Gene3D" id="3.20.20.70">
    <property type="entry name" value="Aldolase class I"/>
    <property type="match status" value="1"/>
</dbReference>
<dbReference type="SFLD" id="SFLDS00029">
    <property type="entry name" value="Radical_SAM"/>
    <property type="match status" value="1"/>
</dbReference>
<evidence type="ECO:0000256" key="5">
    <source>
        <dbReference type="ARBA" id="ARBA00023014"/>
    </source>
</evidence>
<evidence type="ECO:0000256" key="1">
    <source>
        <dbReference type="ARBA" id="ARBA00001966"/>
    </source>
</evidence>
<evidence type="ECO:0000256" key="4">
    <source>
        <dbReference type="ARBA" id="ARBA00023004"/>
    </source>
</evidence>
<evidence type="ECO:0000313" key="6">
    <source>
        <dbReference type="EMBL" id="QHT67659.1"/>
    </source>
</evidence>
<dbReference type="InterPro" id="IPR007197">
    <property type="entry name" value="rSAM"/>
</dbReference>
<dbReference type="CDD" id="cd01335">
    <property type="entry name" value="Radical_SAM"/>
    <property type="match status" value="1"/>
</dbReference>
<keyword evidence="4" id="KW-0408">Iron</keyword>
<evidence type="ECO:0000313" key="7">
    <source>
        <dbReference type="Proteomes" id="UP000480178"/>
    </source>
</evidence>
<keyword evidence="3" id="KW-0479">Metal-binding</keyword>
<accession>A0A6C0GI73</accession>
<dbReference type="Proteomes" id="UP000480178">
    <property type="component" value="Chromosome"/>
</dbReference>
<organism evidence="6 7">
    <name type="scientific">Rhodocytophaga rosea</name>
    <dbReference type="NCBI Taxonomy" id="2704465"/>
    <lineage>
        <taxon>Bacteria</taxon>
        <taxon>Pseudomonadati</taxon>
        <taxon>Bacteroidota</taxon>
        <taxon>Cytophagia</taxon>
        <taxon>Cytophagales</taxon>
        <taxon>Rhodocytophagaceae</taxon>
        <taxon>Rhodocytophaga</taxon>
    </lineage>
</organism>
<sequence>MRNQQKKAESDQELNVFRQQKWQLYMPVPHKPWFIEGKQYLLRPGLTFTPFANAVACNAHCAFCSEELLRDQHHQLTAKQLIRDYPSYFSRLQEVLAAFKGFPLGLSVSGLEPTADRKWLLHLLETIQQAEKTGVIFDEKVIYTNGSGLSTHPDLIQALLQNRFDRIELSRCHFDETVNQQIMRFNRNQPVWRNAAFEKLVSDLPQAVHLKLSCILTKTGIRDIISLEKYLQWVARLGVKEVVFREMSRLNGTYQLNTFSAWVEKNRVPIEPLLSEVVPILSRPRTGWQYAYSTFGYYYYNEHFRWNDQIEVIFETSSYEALQAANTSQVIQKLVFHSNGNLTGDWDPNAKLVMPADKSVLI</sequence>
<dbReference type="EMBL" id="CP048222">
    <property type="protein sequence ID" value="QHT67659.1"/>
    <property type="molecule type" value="Genomic_DNA"/>
</dbReference>
<name>A0A6C0GI73_9BACT</name>
<evidence type="ECO:0000256" key="2">
    <source>
        <dbReference type="ARBA" id="ARBA00022691"/>
    </source>
</evidence>
<keyword evidence="2" id="KW-0949">S-adenosyl-L-methionine</keyword>
<dbReference type="GO" id="GO:0046872">
    <property type="term" value="F:metal ion binding"/>
    <property type="evidence" value="ECO:0007669"/>
    <property type="project" value="UniProtKB-KW"/>
</dbReference>
<evidence type="ECO:0000256" key="3">
    <source>
        <dbReference type="ARBA" id="ARBA00022723"/>
    </source>
</evidence>
<reference evidence="6 7" key="1">
    <citation type="submission" date="2020-01" db="EMBL/GenBank/DDBJ databases">
        <authorList>
            <person name="Kim M.K."/>
        </authorList>
    </citation>
    <scope>NUCLEOTIDE SEQUENCE [LARGE SCALE GENOMIC DNA]</scope>
    <source>
        <strain evidence="6 7">172606-1</strain>
    </source>
</reference>
<protein>
    <submittedName>
        <fullName evidence="6">Radical SAM protein</fullName>
    </submittedName>
</protein>
<dbReference type="InterPro" id="IPR058240">
    <property type="entry name" value="rSAM_sf"/>
</dbReference>
<dbReference type="RefSeq" id="WP_162443683.1">
    <property type="nucleotide sequence ID" value="NZ_CP048222.1"/>
</dbReference>
<dbReference type="GO" id="GO:0051536">
    <property type="term" value="F:iron-sulfur cluster binding"/>
    <property type="evidence" value="ECO:0007669"/>
    <property type="project" value="UniProtKB-KW"/>
</dbReference>
<dbReference type="AlphaFoldDB" id="A0A6C0GI73"/>
<dbReference type="SUPFAM" id="SSF102114">
    <property type="entry name" value="Radical SAM enzymes"/>
    <property type="match status" value="1"/>
</dbReference>
<comment type="cofactor">
    <cofactor evidence="1">
        <name>[4Fe-4S] cluster</name>
        <dbReference type="ChEBI" id="CHEBI:49883"/>
    </cofactor>
</comment>
<keyword evidence="7" id="KW-1185">Reference proteome</keyword>
<keyword evidence="5" id="KW-0411">Iron-sulfur</keyword>
<proteinExistence type="predicted"/>
<dbReference type="GO" id="GO:0003824">
    <property type="term" value="F:catalytic activity"/>
    <property type="evidence" value="ECO:0007669"/>
    <property type="project" value="InterPro"/>
</dbReference>
<gene>
    <name evidence="6" type="ORF">GXP67_13980</name>
</gene>
<dbReference type="KEGG" id="rhoz:GXP67_13980"/>